<dbReference type="AlphaFoldDB" id="A0A830BL20"/>
<feature type="domain" description="Disease resistance protein winged helix" evidence="12">
    <location>
        <begin position="210"/>
        <end position="281"/>
    </location>
</feature>
<evidence type="ECO:0000313" key="15">
    <source>
        <dbReference type="Proteomes" id="UP000653305"/>
    </source>
</evidence>
<gene>
    <name evidence="14" type="ORF">PHJA_000421200</name>
</gene>
<dbReference type="Gene3D" id="1.10.10.10">
    <property type="entry name" value="Winged helix-like DNA-binding domain superfamily/Winged helix DNA-binding domain"/>
    <property type="match status" value="1"/>
</dbReference>
<dbReference type="GO" id="GO:0009626">
    <property type="term" value="P:plant-type hypersensitive response"/>
    <property type="evidence" value="ECO:0007669"/>
    <property type="project" value="UniProtKB-KW"/>
</dbReference>
<evidence type="ECO:0000256" key="1">
    <source>
        <dbReference type="ARBA" id="ARBA00002074"/>
    </source>
</evidence>
<evidence type="ECO:0000256" key="10">
    <source>
        <dbReference type="ARBA" id="ARBA00022840"/>
    </source>
</evidence>
<keyword evidence="8" id="KW-0547">Nucleotide-binding</keyword>
<sequence length="632" mass="72461">GQNTIVGLDDVKIEVLDKLTGPQTNRLIIPIVGMGGIGKTTLARIIYLDPLIKDHFDILAWATISQDYNAKEILLAVLLCLKITGSGEISRRMSEHELGEKVYRKLFGRRYLIIVDDIWSTEITGSRGFELNFLDKDKSWNLLRIIVFGEEGCPLELEETGKKIAKNCKGLPLSINVIGGLLSKSEPTQESWEYVAGNLNSKAIFLYMGIFREDSVIRFSDLIDLWVSEGFLKPIRGKSLEIVAEEYLKELIDRNLVLIHSQSFNGKIKWCNMHDLLRDLCLREAQKDKFLFVTRQCEFDISQGIRTQRRIGIHAGTRPQVIDSLPSASLARSFVCDIHFQDVVPLLNFRLLRVLRAWRVVDQKSHVENPDNRYRVKAIFQLVNSRLLAVDSDWGWLSRVPSSIYLLWNLQTLIVKGNYQVVAPSEIWKMPQLRHIKFDELYLPNPPPFSHMEGWSRYSLDNLGLLHNLESLSCCFDAFQMQSGHELVQNLTFPHSLKELTLQGCCLNWEDITTKIGSIPLLEVLKLKFKSVIGKKWETVEGQFCSLKLLLIRMCDELEYWNTDSTHFPRLERLRLEALYNLKEIPLEIGEIPTLQVLELAWGTDSANISATRILEEQEELGNVDLKVRVTP</sequence>
<organism evidence="14 15">
    <name type="scientific">Phtheirospermum japonicum</name>
    <dbReference type="NCBI Taxonomy" id="374723"/>
    <lineage>
        <taxon>Eukaryota</taxon>
        <taxon>Viridiplantae</taxon>
        <taxon>Streptophyta</taxon>
        <taxon>Embryophyta</taxon>
        <taxon>Tracheophyta</taxon>
        <taxon>Spermatophyta</taxon>
        <taxon>Magnoliopsida</taxon>
        <taxon>eudicotyledons</taxon>
        <taxon>Gunneridae</taxon>
        <taxon>Pentapetalae</taxon>
        <taxon>asterids</taxon>
        <taxon>lamiids</taxon>
        <taxon>Lamiales</taxon>
        <taxon>Orobanchaceae</taxon>
        <taxon>Orobanchaceae incertae sedis</taxon>
        <taxon>Phtheirospermum</taxon>
    </lineage>
</organism>
<dbReference type="GO" id="GO:0005737">
    <property type="term" value="C:cytoplasm"/>
    <property type="evidence" value="ECO:0007669"/>
    <property type="project" value="UniProtKB-SubCell"/>
</dbReference>
<evidence type="ECO:0000256" key="2">
    <source>
        <dbReference type="ARBA" id="ARBA00004496"/>
    </source>
</evidence>
<comment type="similarity">
    <text evidence="3">Belongs to the disease resistance NB-LRR family.</text>
</comment>
<evidence type="ECO:0000256" key="4">
    <source>
        <dbReference type="ARBA" id="ARBA00022490"/>
    </source>
</evidence>
<dbReference type="SUPFAM" id="SSF52540">
    <property type="entry name" value="P-loop containing nucleoside triphosphate hydrolases"/>
    <property type="match status" value="1"/>
</dbReference>
<evidence type="ECO:0000259" key="11">
    <source>
        <dbReference type="Pfam" id="PF00931"/>
    </source>
</evidence>
<dbReference type="PANTHER" id="PTHR23155:SF1152">
    <property type="entry name" value="AAA+ ATPASE DOMAIN-CONTAINING PROTEIN"/>
    <property type="match status" value="1"/>
</dbReference>
<dbReference type="EMBL" id="BMAC01000052">
    <property type="protein sequence ID" value="GFP82781.1"/>
    <property type="molecule type" value="Genomic_DNA"/>
</dbReference>
<keyword evidence="7" id="KW-0677">Repeat</keyword>
<name>A0A830BL20_9LAMI</name>
<dbReference type="InterPro" id="IPR027417">
    <property type="entry name" value="P-loop_NTPase"/>
</dbReference>
<keyword evidence="5" id="KW-0433">Leucine-rich repeat</keyword>
<evidence type="ECO:0000256" key="9">
    <source>
        <dbReference type="ARBA" id="ARBA00022821"/>
    </source>
</evidence>
<keyword evidence="15" id="KW-1185">Reference proteome</keyword>
<comment type="subcellular location">
    <subcellularLocation>
        <location evidence="2">Cytoplasm</location>
    </subcellularLocation>
</comment>
<dbReference type="OrthoDB" id="909160at2759"/>
<keyword evidence="10" id="KW-0067">ATP-binding</keyword>
<evidence type="ECO:0000256" key="8">
    <source>
        <dbReference type="ARBA" id="ARBA00022741"/>
    </source>
</evidence>
<protein>
    <submittedName>
        <fullName evidence="14">Putative late blight resistance protein homolog r1b-17</fullName>
    </submittedName>
</protein>
<comment type="caution">
    <text evidence="14">The sequence shown here is derived from an EMBL/GenBank/DDBJ whole genome shotgun (WGS) entry which is preliminary data.</text>
</comment>
<accession>A0A830BL20</accession>
<dbReference type="Pfam" id="PF00931">
    <property type="entry name" value="NB-ARC"/>
    <property type="match status" value="1"/>
</dbReference>
<keyword evidence="9" id="KW-0611">Plant defense</keyword>
<feature type="domain" description="Disease resistance R13L4/SHOC-2-like LRR" evidence="13">
    <location>
        <begin position="332"/>
        <end position="601"/>
    </location>
</feature>
<dbReference type="GO" id="GO:0005524">
    <property type="term" value="F:ATP binding"/>
    <property type="evidence" value="ECO:0007669"/>
    <property type="project" value="UniProtKB-KW"/>
</dbReference>
<evidence type="ECO:0000256" key="5">
    <source>
        <dbReference type="ARBA" id="ARBA00022614"/>
    </source>
</evidence>
<comment type="function">
    <text evidence="1">Confers resistance to late blight (Phytophthora infestans) races carrying the avirulence gene Avr1. Resistance proteins guard the plant against pathogens that contain an appropriate avirulence protein via an indirect interaction with this avirulence protein. That triggers a defense system including the hypersensitive response, which restricts the pathogen growth.</text>
</comment>
<dbReference type="InterPro" id="IPR036388">
    <property type="entry name" value="WH-like_DNA-bd_sf"/>
</dbReference>
<evidence type="ECO:0000256" key="3">
    <source>
        <dbReference type="ARBA" id="ARBA00008894"/>
    </source>
</evidence>
<dbReference type="InterPro" id="IPR055414">
    <property type="entry name" value="LRR_R13L4/SHOC2-like"/>
</dbReference>
<keyword evidence="4" id="KW-0963">Cytoplasm</keyword>
<feature type="domain" description="NB-ARC" evidence="11">
    <location>
        <begin position="14"/>
        <end position="122"/>
    </location>
</feature>
<evidence type="ECO:0000259" key="12">
    <source>
        <dbReference type="Pfam" id="PF23559"/>
    </source>
</evidence>
<evidence type="ECO:0000256" key="6">
    <source>
        <dbReference type="ARBA" id="ARBA00022667"/>
    </source>
</evidence>
<dbReference type="InterPro" id="IPR044974">
    <property type="entry name" value="Disease_R_plants"/>
</dbReference>
<dbReference type="SUPFAM" id="SSF52058">
    <property type="entry name" value="L domain-like"/>
    <property type="match status" value="1"/>
</dbReference>
<evidence type="ECO:0000256" key="7">
    <source>
        <dbReference type="ARBA" id="ARBA00022737"/>
    </source>
</evidence>
<dbReference type="Pfam" id="PF23559">
    <property type="entry name" value="WHD_DRP"/>
    <property type="match status" value="1"/>
</dbReference>
<keyword evidence="6" id="KW-0381">Hypersensitive response</keyword>
<evidence type="ECO:0000313" key="14">
    <source>
        <dbReference type="EMBL" id="GFP82781.1"/>
    </source>
</evidence>
<dbReference type="PRINTS" id="PR00364">
    <property type="entry name" value="DISEASERSIST"/>
</dbReference>
<dbReference type="Pfam" id="PF23598">
    <property type="entry name" value="LRR_14"/>
    <property type="match status" value="1"/>
</dbReference>
<reference evidence="14" key="1">
    <citation type="submission" date="2020-07" db="EMBL/GenBank/DDBJ databases">
        <title>Ethylene signaling mediates host invasion by parasitic plants.</title>
        <authorList>
            <person name="Yoshida S."/>
        </authorList>
    </citation>
    <scope>NUCLEOTIDE SEQUENCE</scope>
    <source>
        <strain evidence="14">Okayama</strain>
    </source>
</reference>
<dbReference type="Proteomes" id="UP000653305">
    <property type="component" value="Unassembled WGS sequence"/>
</dbReference>
<feature type="non-terminal residue" evidence="14">
    <location>
        <position position="632"/>
    </location>
</feature>
<dbReference type="InterPro" id="IPR032675">
    <property type="entry name" value="LRR_dom_sf"/>
</dbReference>
<dbReference type="Gene3D" id="3.40.50.300">
    <property type="entry name" value="P-loop containing nucleotide triphosphate hydrolases"/>
    <property type="match status" value="1"/>
</dbReference>
<proteinExistence type="inferred from homology"/>
<dbReference type="Gene3D" id="3.80.10.10">
    <property type="entry name" value="Ribonuclease Inhibitor"/>
    <property type="match status" value="1"/>
</dbReference>
<dbReference type="GO" id="GO:0043531">
    <property type="term" value="F:ADP binding"/>
    <property type="evidence" value="ECO:0007669"/>
    <property type="project" value="InterPro"/>
</dbReference>
<evidence type="ECO:0000259" key="13">
    <source>
        <dbReference type="Pfam" id="PF23598"/>
    </source>
</evidence>
<dbReference type="InterPro" id="IPR002182">
    <property type="entry name" value="NB-ARC"/>
</dbReference>
<dbReference type="PANTHER" id="PTHR23155">
    <property type="entry name" value="DISEASE RESISTANCE PROTEIN RP"/>
    <property type="match status" value="1"/>
</dbReference>
<dbReference type="FunFam" id="1.10.10.10:FF:000322">
    <property type="entry name" value="Probable disease resistance protein At1g63360"/>
    <property type="match status" value="1"/>
</dbReference>
<dbReference type="InterPro" id="IPR058922">
    <property type="entry name" value="WHD_DRP"/>
</dbReference>